<protein>
    <submittedName>
        <fullName evidence="2">Uncharacterized protein</fullName>
    </submittedName>
</protein>
<dbReference type="Proteomes" id="UP000886520">
    <property type="component" value="Chromosome 18"/>
</dbReference>
<evidence type="ECO:0000256" key="1">
    <source>
        <dbReference type="SAM" id="MobiDB-lite"/>
    </source>
</evidence>
<reference evidence="2" key="1">
    <citation type="submission" date="2021-01" db="EMBL/GenBank/DDBJ databases">
        <title>Adiantum capillus-veneris genome.</title>
        <authorList>
            <person name="Fang Y."/>
            <person name="Liao Q."/>
        </authorList>
    </citation>
    <scope>NUCLEOTIDE SEQUENCE</scope>
    <source>
        <strain evidence="2">H3</strain>
        <tissue evidence="2">Leaf</tissue>
    </source>
</reference>
<feature type="region of interest" description="Disordered" evidence="1">
    <location>
        <begin position="1"/>
        <end position="58"/>
    </location>
</feature>
<sequence length="137" mass="15387">MRQARRGGGVQDMPQAQRGGGMQDMRQAAHVSGGRRRDVGAAESSSEEQPLGDDGQHKTTAASWHCLAAFHRYNRWARQRVATRSSLFAMMQCKTAAGARVIEQQRAAQDCQQEEQGQADERRRVYQLYFTSMEEAL</sequence>
<dbReference type="AlphaFoldDB" id="A0A9D4UDR3"/>
<gene>
    <name evidence="2" type="ORF">GOP47_0018733</name>
</gene>
<keyword evidence="3" id="KW-1185">Reference proteome</keyword>
<organism evidence="2 3">
    <name type="scientific">Adiantum capillus-veneris</name>
    <name type="common">Maidenhair fern</name>
    <dbReference type="NCBI Taxonomy" id="13818"/>
    <lineage>
        <taxon>Eukaryota</taxon>
        <taxon>Viridiplantae</taxon>
        <taxon>Streptophyta</taxon>
        <taxon>Embryophyta</taxon>
        <taxon>Tracheophyta</taxon>
        <taxon>Polypodiopsida</taxon>
        <taxon>Polypodiidae</taxon>
        <taxon>Polypodiales</taxon>
        <taxon>Pteridineae</taxon>
        <taxon>Pteridaceae</taxon>
        <taxon>Vittarioideae</taxon>
        <taxon>Adiantum</taxon>
    </lineage>
</organism>
<name>A0A9D4UDR3_ADICA</name>
<accession>A0A9D4UDR3</accession>
<dbReference type="EMBL" id="JABFUD020000018">
    <property type="protein sequence ID" value="KAI5066109.1"/>
    <property type="molecule type" value="Genomic_DNA"/>
</dbReference>
<comment type="caution">
    <text evidence="2">The sequence shown here is derived from an EMBL/GenBank/DDBJ whole genome shotgun (WGS) entry which is preliminary data.</text>
</comment>
<proteinExistence type="predicted"/>
<feature type="compositionally biased region" description="Gly residues" evidence="1">
    <location>
        <begin position="1"/>
        <end position="10"/>
    </location>
</feature>
<evidence type="ECO:0000313" key="2">
    <source>
        <dbReference type="EMBL" id="KAI5066109.1"/>
    </source>
</evidence>
<evidence type="ECO:0000313" key="3">
    <source>
        <dbReference type="Proteomes" id="UP000886520"/>
    </source>
</evidence>